<accession>E0XRA1</accession>
<evidence type="ECO:0000313" key="1">
    <source>
        <dbReference type="EMBL" id="ADI16942.1"/>
    </source>
</evidence>
<organism evidence="1">
    <name type="scientific">uncultured Fidelibacterota bacterium HF0010_18O13</name>
    <dbReference type="NCBI Taxonomy" id="710789"/>
    <lineage>
        <taxon>Bacteria</taxon>
        <taxon>Pseudomonadati</taxon>
        <taxon>Fidelibacterota</taxon>
        <taxon>environmental samples</taxon>
    </lineage>
</organism>
<proteinExistence type="predicted"/>
<dbReference type="EMBL" id="GU474850">
    <property type="protein sequence ID" value="ADI16942.1"/>
    <property type="molecule type" value="Genomic_DNA"/>
</dbReference>
<name>E0XRA1_9BACT</name>
<sequence>MHGIGRRFDPCQLHKNLNFRYLTIWKLTRKVSQLYCDTFNLYHLNLI</sequence>
<protein>
    <submittedName>
        <fullName evidence="1">Uncharacterized protein</fullName>
    </submittedName>
</protein>
<dbReference type="AlphaFoldDB" id="E0XRA1"/>
<reference evidence="1" key="1">
    <citation type="journal article" date="2011" name="Environ. Microbiol.">
        <title>Time-series analyses of Monterey Bay coastal microbial picoplankton using a 'genome proxy' microarray.</title>
        <authorList>
            <person name="Rich V.I."/>
            <person name="Pham V.D."/>
            <person name="Eppley J."/>
            <person name="Shi Y."/>
            <person name="DeLong E.F."/>
        </authorList>
    </citation>
    <scope>NUCLEOTIDE SEQUENCE</scope>
</reference>